<accession>A0A423VZC2</accession>
<gene>
    <name evidence="6" type="ORF">VSDG_05398</name>
</gene>
<dbReference type="PANTHER" id="PTHR23507:SF1">
    <property type="entry name" value="FI18259P1-RELATED"/>
    <property type="match status" value="1"/>
</dbReference>
<feature type="transmembrane region" description="Helical" evidence="5">
    <location>
        <begin position="240"/>
        <end position="262"/>
    </location>
</feature>
<organism evidence="6 7">
    <name type="scientific">Cytospora chrysosperma</name>
    <name type="common">Cytospora canker fungus</name>
    <name type="synonym">Sphaeria chrysosperma</name>
    <dbReference type="NCBI Taxonomy" id="252740"/>
    <lineage>
        <taxon>Eukaryota</taxon>
        <taxon>Fungi</taxon>
        <taxon>Dikarya</taxon>
        <taxon>Ascomycota</taxon>
        <taxon>Pezizomycotina</taxon>
        <taxon>Sordariomycetes</taxon>
        <taxon>Sordariomycetidae</taxon>
        <taxon>Diaporthales</taxon>
        <taxon>Cytosporaceae</taxon>
        <taxon>Cytospora</taxon>
    </lineage>
</organism>
<dbReference type="OrthoDB" id="194139at2759"/>
<feature type="transmembrane region" description="Helical" evidence="5">
    <location>
        <begin position="323"/>
        <end position="348"/>
    </location>
</feature>
<feature type="transmembrane region" description="Helical" evidence="5">
    <location>
        <begin position="115"/>
        <end position="135"/>
    </location>
</feature>
<evidence type="ECO:0000313" key="6">
    <source>
        <dbReference type="EMBL" id="ROV96452.1"/>
    </source>
</evidence>
<dbReference type="PANTHER" id="PTHR23507">
    <property type="entry name" value="ZGC:174356"/>
    <property type="match status" value="1"/>
</dbReference>
<feature type="transmembrane region" description="Helical" evidence="5">
    <location>
        <begin position="418"/>
        <end position="441"/>
    </location>
</feature>
<keyword evidence="2 5" id="KW-0812">Transmembrane</keyword>
<dbReference type="Pfam" id="PF07690">
    <property type="entry name" value="MFS_1"/>
    <property type="match status" value="1"/>
</dbReference>
<evidence type="ECO:0000256" key="4">
    <source>
        <dbReference type="ARBA" id="ARBA00023136"/>
    </source>
</evidence>
<dbReference type="GO" id="GO:0016020">
    <property type="term" value="C:membrane"/>
    <property type="evidence" value="ECO:0007669"/>
    <property type="project" value="UniProtKB-SubCell"/>
</dbReference>
<feature type="transmembrane region" description="Helical" evidence="5">
    <location>
        <begin position="360"/>
        <end position="379"/>
    </location>
</feature>
<evidence type="ECO:0000256" key="1">
    <source>
        <dbReference type="ARBA" id="ARBA00004141"/>
    </source>
</evidence>
<feature type="transmembrane region" description="Helical" evidence="5">
    <location>
        <begin position="147"/>
        <end position="166"/>
    </location>
</feature>
<dbReference type="InterPro" id="IPR011701">
    <property type="entry name" value="MFS"/>
</dbReference>
<feature type="transmembrane region" description="Helical" evidence="5">
    <location>
        <begin position="385"/>
        <end position="406"/>
    </location>
</feature>
<comment type="subcellular location">
    <subcellularLocation>
        <location evidence="1">Membrane</location>
        <topology evidence="1">Multi-pass membrane protein</topology>
    </subcellularLocation>
</comment>
<reference evidence="6 7" key="1">
    <citation type="submission" date="2015-09" db="EMBL/GenBank/DDBJ databases">
        <title>Host preference determinants of Valsa canker pathogens revealed by comparative genomics.</title>
        <authorList>
            <person name="Yin Z."/>
            <person name="Huang L."/>
        </authorList>
    </citation>
    <scope>NUCLEOTIDE SEQUENCE [LARGE SCALE GENOMIC DNA]</scope>
    <source>
        <strain evidence="6 7">YSFL</strain>
    </source>
</reference>
<name>A0A423VZC2_CYTCH</name>
<dbReference type="InterPro" id="IPR036259">
    <property type="entry name" value="MFS_trans_sf"/>
</dbReference>
<evidence type="ECO:0000256" key="3">
    <source>
        <dbReference type="ARBA" id="ARBA00022989"/>
    </source>
</evidence>
<dbReference type="AlphaFoldDB" id="A0A423VZC2"/>
<evidence type="ECO:0000256" key="2">
    <source>
        <dbReference type="ARBA" id="ARBA00022692"/>
    </source>
</evidence>
<dbReference type="Proteomes" id="UP000284375">
    <property type="component" value="Unassembled WGS sequence"/>
</dbReference>
<protein>
    <recommendedName>
        <fullName evidence="8">Major facilitator superfamily (MFS) profile domain-containing protein</fullName>
    </recommendedName>
</protein>
<dbReference type="EMBL" id="LJZO01000020">
    <property type="protein sequence ID" value="ROV96452.1"/>
    <property type="molecule type" value="Genomic_DNA"/>
</dbReference>
<feature type="transmembrane region" description="Helical" evidence="5">
    <location>
        <begin position="178"/>
        <end position="203"/>
    </location>
</feature>
<keyword evidence="4 5" id="KW-0472">Membrane</keyword>
<dbReference type="GO" id="GO:0022857">
    <property type="term" value="F:transmembrane transporter activity"/>
    <property type="evidence" value="ECO:0007669"/>
    <property type="project" value="InterPro"/>
</dbReference>
<keyword evidence="3 5" id="KW-1133">Transmembrane helix</keyword>
<evidence type="ECO:0000256" key="5">
    <source>
        <dbReference type="SAM" id="Phobius"/>
    </source>
</evidence>
<sequence length="531" mass="57802">MSLMIPLQELSPARSRDSPGRARVAEVEDDDLEPILASSDPDHNTMASQSVSPRYIALCLAVIVFIVQFGASLADVPSVHLLEDLICHRFYDLPTSALIVGELCLVSEVQRELNIISMGSLIFGYLPGILVAIPFGALADRIGRKPVLVICILGMAISQVIWILAARKWQLNGDLRHVWGSSIFLLIGGGESVAEAIVFAIIADVAPEDKRAMYFQVEICSVLLAEAVAPFAATTMMKNWIWLPLIWSPAIMVAGCALILLIPETLDTNREGASRIRRVAYTRTTFSARVRRFATQTLEPPSRWSRVRNAVVSVLNLFKNRDVILLLPGASLTIPVATVTLGIILRYLPIRFANNDRDLILARMSAFFLVAGQTLFSFAPDPRLSLLGLFTLTLGTGVPCLCRAVLSRTVGHQSAGRVFSLLAVCEMLGFLFSGVGFSAMFQYGLGHGLGSDGMLSQHGRLLVGLMFSVAALVYLWAGGFLAFVKLRGQDADVESLHSDASDSHLLHETRVLADGRVNRKHPSLENASVVI</sequence>
<proteinExistence type="predicted"/>
<dbReference type="Gene3D" id="1.20.1250.20">
    <property type="entry name" value="MFS general substrate transporter like domains"/>
    <property type="match status" value="1"/>
</dbReference>
<keyword evidence="7" id="KW-1185">Reference proteome</keyword>
<feature type="transmembrane region" description="Helical" evidence="5">
    <location>
        <begin position="461"/>
        <end position="484"/>
    </location>
</feature>
<evidence type="ECO:0008006" key="8">
    <source>
        <dbReference type="Google" id="ProtNLM"/>
    </source>
</evidence>
<evidence type="ECO:0000313" key="7">
    <source>
        <dbReference type="Proteomes" id="UP000284375"/>
    </source>
</evidence>
<dbReference type="SUPFAM" id="SSF103473">
    <property type="entry name" value="MFS general substrate transporter"/>
    <property type="match status" value="1"/>
</dbReference>
<comment type="caution">
    <text evidence="6">The sequence shown here is derived from an EMBL/GenBank/DDBJ whole genome shotgun (WGS) entry which is preliminary data.</text>
</comment>
<feature type="transmembrane region" description="Helical" evidence="5">
    <location>
        <begin position="55"/>
        <end position="74"/>
    </location>
</feature>